<evidence type="ECO:0000256" key="1">
    <source>
        <dbReference type="ARBA" id="ARBA00004141"/>
    </source>
</evidence>
<dbReference type="AlphaFoldDB" id="A0A317Z7M2"/>
<keyword evidence="7 11" id="KW-1133">Transmembrane helix</keyword>
<accession>A0A317Z7M2</accession>
<evidence type="ECO:0000256" key="10">
    <source>
        <dbReference type="ARBA" id="ARBA00023310"/>
    </source>
</evidence>
<sequence>LTVAFGFIIGIPGLIIWQGFSIFVGSIQAYIFIMLSMVYMSHKVADNH</sequence>
<dbReference type="InterPro" id="IPR035908">
    <property type="entry name" value="F0_ATP_A_sf"/>
</dbReference>
<evidence type="ECO:0000256" key="8">
    <source>
        <dbReference type="ARBA" id="ARBA00023065"/>
    </source>
</evidence>
<evidence type="ECO:0000256" key="2">
    <source>
        <dbReference type="ARBA" id="ARBA00006810"/>
    </source>
</evidence>
<comment type="subcellular location">
    <subcellularLocation>
        <location evidence="1">Membrane</location>
        <topology evidence="1">Multi-pass membrane protein</topology>
    </subcellularLocation>
</comment>
<evidence type="ECO:0000256" key="4">
    <source>
        <dbReference type="ARBA" id="ARBA00022547"/>
    </source>
</evidence>
<evidence type="ECO:0000256" key="11">
    <source>
        <dbReference type="SAM" id="Phobius"/>
    </source>
</evidence>
<feature type="transmembrane region" description="Helical" evidence="11">
    <location>
        <begin position="6"/>
        <end position="33"/>
    </location>
</feature>
<protein>
    <submittedName>
        <fullName evidence="12">F0F1 ATP synthase subunit A</fullName>
    </submittedName>
</protein>
<gene>
    <name evidence="12" type="ORF">DD924_12650</name>
</gene>
<feature type="non-terminal residue" evidence="12">
    <location>
        <position position="1"/>
    </location>
</feature>
<keyword evidence="6" id="KW-0375">Hydrogen ion transport</keyword>
<evidence type="ECO:0000256" key="3">
    <source>
        <dbReference type="ARBA" id="ARBA00022448"/>
    </source>
</evidence>
<keyword evidence="8" id="KW-0406">Ion transport</keyword>
<dbReference type="EMBL" id="QEIV01001262">
    <property type="protein sequence ID" value="PWZ97281.1"/>
    <property type="molecule type" value="Genomic_DNA"/>
</dbReference>
<keyword evidence="4" id="KW-0138">CF(0)</keyword>
<dbReference type="GO" id="GO:0015986">
    <property type="term" value="P:proton motive force-driven ATP synthesis"/>
    <property type="evidence" value="ECO:0007669"/>
    <property type="project" value="InterPro"/>
</dbReference>
<organism evidence="12 13">
    <name type="scientific">Staphylococcus pseudintermedius</name>
    <dbReference type="NCBI Taxonomy" id="283734"/>
    <lineage>
        <taxon>Bacteria</taxon>
        <taxon>Bacillati</taxon>
        <taxon>Bacillota</taxon>
        <taxon>Bacilli</taxon>
        <taxon>Bacillales</taxon>
        <taxon>Staphylococcaceae</taxon>
        <taxon>Staphylococcus</taxon>
        <taxon>Staphylococcus intermedius group</taxon>
    </lineage>
</organism>
<dbReference type="Gene3D" id="1.20.120.220">
    <property type="entry name" value="ATP synthase, F0 complex, subunit A"/>
    <property type="match status" value="1"/>
</dbReference>
<evidence type="ECO:0000256" key="7">
    <source>
        <dbReference type="ARBA" id="ARBA00022989"/>
    </source>
</evidence>
<dbReference type="GO" id="GO:0045259">
    <property type="term" value="C:proton-transporting ATP synthase complex"/>
    <property type="evidence" value="ECO:0007669"/>
    <property type="project" value="UniProtKB-KW"/>
</dbReference>
<keyword evidence="5 11" id="KW-0812">Transmembrane</keyword>
<evidence type="ECO:0000256" key="6">
    <source>
        <dbReference type="ARBA" id="ARBA00022781"/>
    </source>
</evidence>
<dbReference type="Pfam" id="PF00119">
    <property type="entry name" value="ATP-synt_A"/>
    <property type="match status" value="1"/>
</dbReference>
<comment type="similarity">
    <text evidence="2">Belongs to the ATPase A chain family.</text>
</comment>
<dbReference type="Proteomes" id="UP000246351">
    <property type="component" value="Unassembled WGS sequence"/>
</dbReference>
<proteinExistence type="inferred from homology"/>
<keyword evidence="3" id="KW-0813">Transport</keyword>
<dbReference type="GO" id="GO:0015078">
    <property type="term" value="F:proton transmembrane transporter activity"/>
    <property type="evidence" value="ECO:0007669"/>
    <property type="project" value="InterPro"/>
</dbReference>
<keyword evidence="10" id="KW-0066">ATP synthesis</keyword>
<reference evidence="12 13" key="1">
    <citation type="journal article" date="2018" name="Vet. Microbiol.">
        <title>Clonal diversity and geographic distribution of methicillin-resistant Staphylococcus pseudintermedius from Australian animals: Discovery of novel sequence types.</title>
        <authorList>
            <person name="Worthing K.A."/>
            <person name="Abraham S."/>
            <person name="Coombs G.W."/>
            <person name="Pang S."/>
            <person name="Saputra S."/>
            <person name="Jordan D."/>
            <person name="Trott D.J."/>
            <person name="Norris J.M."/>
        </authorList>
    </citation>
    <scope>NUCLEOTIDE SEQUENCE [LARGE SCALE GENOMIC DNA]</scope>
    <source>
        <strain evidence="12 13">ST71 3</strain>
    </source>
</reference>
<dbReference type="SUPFAM" id="SSF81336">
    <property type="entry name" value="F1F0 ATP synthase subunit A"/>
    <property type="match status" value="1"/>
</dbReference>
<keyword evidence="9 11" id="KW-0472">Membrane</keyword>
<name>A0A317Z7M2_STAPS</name>
<evidence type="ECO:0000313" key="12">
    <source>
        <dbReference type="EMBL" id="PWZ97281.1"/>
    </source>
</evidence>
<dbReference type="InterPro" id="IPR000568">
    <property type="entry name" value="ATP_synth_F0_asu"/>
</dbReference>
<evidence type="ECO:0000256" key="9">
    <source>
        <dbReference type="ARBA" id="ARBA00023136"/>
    </source>
</evidence>
<evidence type="ECO:0000256" key="5">
    <source>
        <dbReference type="ARBA" id="ARBA00022692"/>
    </source>
</evidence>
<comment type="caution">
    <text evidence="12">The sequence shown here is derived from an EMBL/GenBank/DDBJ whole genome shotgun (WGS) entry which is preliminary data.</text>
</comment>
<evidence type="ECO:0000313" key="13">
    <source>
        <dbReference type="Proteomes" id="UP000246351"/>
    </source>
</evidence>